<keyword evidence="4" id="KW-0472">Membrane</keyword>
<feature type="transmembrane region" description="Helical" evidence="4">
    <location>
        <begin position="53"/>
        <end position="71"/>
    </location>
</feature>
<evidence type="ECO:0000256" key="2">
    <source>
        <dbReference type="ARBA" id="ARBA00022777"/>
    </source>
</evidence>
<keyword evidence="2 6" id="KW-0418">Kinase</keyword>
<dbReference type="SUPFAM" id="SSF55874">
    <property type="entry name" value="ATPase domain of HSP90 chaperone/DNA topoisomerase II/histidine kinase"/>
    <property type="match status" value="1"/>
</dbReference>
<dbReference type="Pfam" id="PF07730">
    <property type="entry name" value="HisKA_3"/>
    <property type="match status" value="1"/>
</dbReference>
<dbReference type="RefSeq" id="WP_210056169.1">
    <property type="nucleotide sequence ID" value="NZ_BAAAMH010000003.1"/>
</dbReference>
<proteinExistence type="predicted"/>
<dbReference type="Gene3D" id="3.30.565.10">
    <property type="entry name" value="Histidine kinase-like ATPase, C-terminal domain"/>
    <property type="match status" value="1"/>
</dbReference>
<keyword evidence="3" id="KW-0902">Two-component regulatory system</keyword>
<feature type="transmembrane region" description="Helical" evidence="4">
    <location>
        <begin position="78"/>
        <end position="100"/>
    </location>
</feature>
<dbReference type="EMBL" id="JAGIOB010000001">
    <property type="protein sequence ID" value="MBP2417526.1"/>
    <property type="molecule type" value="Genomic_DNA"/>
</dbReference>
<evidence type="ECO:0000259" key="5">
    <source>
        <dbReference type="SMART" id="SM00387"/>
    </source>
</evidence>
<feature type="domain" description="Histidine kinase/HSP90-like ATPase" evidence="5">
    <location>
        <begin position="307"/>
        <end position="404"/>
    </location>
</feature>
<evidence type="ECO:0000256" key="1">
    <source>
        <dbReference type="ARBA" id="ARBA00022679"/>
    </source>
</evidence>
<keyword evidence="4" id="KW-1133">Transmembrane helix</keyword>
<dbReference type="Pfam" id="PF02518">
    <property type="entry name" value="HATPase_c"/>
    <property type="match status" value="1"/>
</dbReference>
<evidence type="ECO:0000256" key="4">
    <source>
        <dbReference type="SAM" id="Phobius"/>
    </source>
</evidence>
<organism evidence="6 7">
    <name type="scientific">Microlunatus capsulatus</name>
    <dbReference type="NCBI Taxonomy" id="99117"/>
    <lineage>
        <taxon>Bacteria</taxon>
        <taxon>Bacillati</taxon>
        <taxon>Actinomycetota</taxon>
        <taxon>Actinomycetes</taxon>
        <taxon>Propionibacteriales</taxon>
        <taxon>Propionibacteriaceae</taxon>
        <taxon>Microlunatus</taxon>
    </lineage>
</organism>
<sequence>MTGVVGVPTGPDLGATASLLADPAFVRLVRGAFTARLVCLALAAPAALTGPGATAAATASLLLLTASSLVLSRSGRTVRLLIAHPLAASADVALAVALLLTVGADQPAALTVVCSALAVGLLFPRRVLVALVAPLAVGSLGAPAALLGAGPVSWQAGLALLAGLPALVLGLGGVGAVVRHSVEGTLRARSEVALAVAAVGAAEERARLARAMHDSVGKSLHGISLGAKALTRVAGQDQTLTRDLSRSLADAADQAAREARALLVTLREDTDDRPTVDVVASLLRTFEADTGVATSLHAAGAVDADPAVTGQLAAALGELLHNVARHARATRVDVRLDGDATRVRLTVRDDGVGFRAPAAGTAAAPGHYGLRGVHERARAVGGDVDVDSEPGKGTCVRWTASRHPRTSSTKDVPLRLPR</sequence>
<reference evidence="6 7" key="1">
    <citation type="submission" date="2021-03" db="EMBL/GenBank/DDBJ databases">
        <title>Sequencing the genomes of 1000 actinobacteria strains.</title>
        <authorList>
            <person name="Klenk H.-P."/>
        </authorList>
    </citation>
    <scope>NUCLEOTIDE SEQUENCE [LARGE SCALE GENOMIC DNA]</scope>
    <source>
        <strain evidence="6 7">DSM 12936</strain>
    </source>
</reference>
<dbReference type="InterPro" id="IPR036890">
    <property type="entry name" value="HATPase_C_sf"/>
</dbReference>
<name>A0ABS4Z8Z4_9ACTN</name>
<evidence type="ECO:0000256" key="3">
    <source>
        <dbReference type="ARBA" id="ARBA00023012"/>
    </source>
</evidence>
<dbReference type="CDD" id="cd16917">
    <property type="entry name" value="HATPase_UhpB-NarQ-NarX-like"/>
    <property type="match status" value="1"/>
</dbReference>
<dbReference type="GO" id="GO:0016301">
    <property type="term" value="F:kinase activity"/>
    <property type="evidence" value="ECO:0007669"/>
    <property type="project" value="UniProtKB-KW"/>
</dbReference>
<dbReference type="InterPro" id="IPR050482">
    <property type="entry name" value="Sensor_HK_TwoCompSys"/>
</dbReference>
<evidence type="ECO:0000313" key="7">
    <source>
        <dbReference type="Proteomes" id="UP000758168"/>
    </source>
</evidence>
<dbReference type="InterPro" id="IPR011712">
    <property type="entry name" value="Sig_transdc_His_kin_sub3_dim/P"/>
</dbReference>
<comment type="caution">
    <text evidence="6">The sequence shown here is derived from an EMBL/GenBank/DDBJ whole genome shotgun (WGS) entry which is preliminary data.</text>
</comment>
<protein>
    <submittedName>
        <fullName evidence="6">Signal transduction histidine kinase</fullName>
    </submittedName>
</protein>
<keyword evidence="1" id="KW-0808">Transferase</keyword>
<dbReference type="InterPro" id="IPR003594">
    <property type="entry name" value="HATPase_dom"/>
</dbReference>
<dbReference type="SMART" id="SM00387">
    <property type="entry name" value="HATPase_c"/>
    <property type="match status" value="1"/>
</dbReference>
<accession>A0ABS4Z8Z4</accession>
<feature type="transmembrane region" description="Helical" evidence="4">
    <location>
        <begin position="128"/>
        <end position="150"/>
    </location>
</feature>
<gene>
    <name evidence="6" type="ORF">JOF54_002448</name>
</gene>
<keyword evidence="7" id="KW-1185">Reference proteome</keyword>
<dbReference type="Gene3D" id="1.20.5.1930">
    <property type="match status" value="1"/>
</dbReference>
<evidence type="ECO:0000313" key="6">
    <source>
        <dbReference type="EMBL" id="MBP2417526.1"/>
    </source>
</evidence>
<keyword evidence="4" id="KW-0812">Transmembrane</keyword>
<dbReference type="PANTHER" id="PTHR24421">
    <property type="entry name" value="NITRATE/NITRITE SENSOR PROTEIN NARX-RELATED"/>
    <property type="match status" value="1"/>
</dbReference>
<dbReference type="Proteomes" id="UP000758168">
    <property type="component" value="Unassembled WGS sequence"/>
</dbReference>
<feature type="transmembrane region" description="Helical" evidence="4">
    <location>
        <begin position="156"/>
        <end position="178"/>
    </location>
</feature>